<protein>
    <submittedName>
        <fullName evidence="2">Uncharacterized protein</fullName>
    </submittedName>
</protein>
<accession>A0A975GPG1</accession>
<keyword evidence="3" id="KW-1185">Reference proteome</keyword>
<reference evidence="2" key="1">
    <citation type="journal article" date="2021" name="Microb. Physiol.">
        <title>Proteogenomic Insights into the Physiology of Marine, Sulfate-Reducing, Filamentous Desulfonema limicola and Desulfonema magnum.</title>
        <authorList>
            <person name="Schnaars V."/>
            <person name="Wohlbrand L."/>
            <person name="Scheve S."/>
            <person name="Hinrichs C."/>
            <person name="Reinhardt R."/>
            <person name="Rabus R."/>
        </authorList>
    </citation>
    <scope>NUCLEOTIDE SEQUENCE</scope>
    <source>
        <strain evidence="2">4be13</strain>
    </source>
</reference>
<organism evidence="2 3">
    <name type="scientific">Desulfonema magnum</name>
    <dbReference type="NCBI Taxonomy" id="45655"/>
    <lineage>
        <taxon>Bacteria</taxon>
        <taxon>Pseudomonadati</taxon>
        <taxon>Thermodesulfobacteriota</taxon>
        <taxon>Desulfobacteria</taxon>
        <taxon>Desulfobacterales</taxon>
        <taxon>Desulfococcaceae</taxon>
        <taxon>Desulfonema</taxon>
    </lineage>
</organism>
<dbReference type="AlphaFoldDB" id="A0A975GPG1"/>
<gene>
    <name evidence="2" type="ORF">dnm_039080</name>
</gene>
<evidence type="ECO:0000313" key="2">
    <source>
        <dbReference type="EMBL" id="QTA87868.1"/>
    </source>
</evidence>
<dbReference type="KEGG" id="dmm:dnm_039080"/>
<evidence type="ECO:0000256" key="1">
    <source>
        <dbReference type="SAM" id="MobiDB-lite"/>
    </source>
</evidence>
<dbReference type="EMBL" id="CP061800">
    <property type="protein sequence ID" value="QTA87868.1"/>
    <property type="molecule type" value="Genomic_DNA"/>
</dbReference>
<proteinExistence type="predicted"/>
<sequence>MNETEAFEGQFTETELESRVDPAQVRQTAFQFIQEALSASKTKQH</sequence>
<dbReference type="RefSeq" id="WP_207682879.1">
    <property type="nucleotide sequence ID" value="NZ_CP061800.1"/>
</dbReference>
<evidence type="ECO:0000313" key="3">
    <source>
        <dbReference type="Proteomes" id="UP000663722"/>
    </source>
</evidence>
<dbReference type="Proteomes" id="UP000663722">
    <property type="component" value="Chromosome"/>
</dbReference>
<name>A0A975GPG1_9BACT</name>
<feature type="region of interest" description="Disordered" evidence="1">
    <location>
        <begin position="1"/>
        <end position="20"/>
    </location>
</feature>